<proteinExistence type="predicted"/>
<keyword evidence="3" id="KW-1185">Reference proteome</keyword>
<organism evidence="2 3">
    <name type="scientific">Epichloe bromicola</name>
    <dbReference type="NCBI Taxonomy" id="79588"/>
    <lineage>
        <taxon>Eukaryota</taxon>
        <taxon>Fungi</taxon>
        <taxon>Dikarya</taxon>
        <taxon>Ascomycota</taxon>
        <taxon>Pezizomycotina</taxon>
        <taxon>Sordariomycetes</taxon>
        <taxon>Hypocreomycetidae</taxon>
        <taxon>Hypocreales</taxon>
        <taxon>Clavicipitaceae</taxon>
        <taxon>Epichloe</taxon>
    </lineage>
</organism>
<accession>A0ABQ0CZ37</accession>
<dbReference type="Proteomes" id="UP001562357">
    <property type="component" value="Unassembled WGS sequence"/>
</dbReference>
<reference evidence="3" key="1">
    <citation type="submission" date="2024-06" db="EMBL/GenBank/DDBJ databases">
        <title>Draft Genome Sequences of Epichloe bromicola Strains Isolated from Elymus ciliaris.</title>
        <authorList>
            <consortium name="Epichloe bromicola genome sequencing consortium"/>
            <person name="Miura A."/>
            <person name="Imano S."/>
            <person name="Ashida A."/>
            <person name="Sato I."/>
            <person name="Chiba S."/>
            <person name="Tanaka A."/>
            <person name="Camagna M."/>
            <person name="Takemoto D."/>
        </authorList>
    </citation>
    <scope>NUCLEOTIDE SEQUENCE [LARGE SCALE GENOMIC DNA]</scope>
    <source>
        <strain evidence="3">DP</strain>
    </source>
</reference>
<feature type="chain" id="PRO_5045080823" evidence="1">
    <location>
        <begin position="21"/>
        <end position="784"/>
    </location>
</feature>
<feature type="signal peptide" evidence="1">
    <location>
        <begin position="1"/>
        <end position="20"/>
    </location>
</feature>
<dbReference type="EMBL" id="BAAFGZ010000468">
    <property type="protein sequence ID" value="GAB0138702.1"/>
    <property type="molecule type" value="Genomic_DNA"/>
</dbReference>
<sequence>MQFLHILSLTAATLLGSASAEDIHAPSLESRSDQCGKVGNRLLPAYFVSKQAALMDAAQCGLKVDDRSNFAFWDVNCAVAIADYPAFYTPTSTVPEIKFTEAVKTATVPAEYTPLVTDSPPYTPTGPAPAHGGYANDDELTDSYTYTEFELPTLAAMGSNPVTTGIPQPTYEPAPCMMSIGPQAQFTLLDSNFVPIVSKTMNQIGPVAQPTVQPAASDPLSGTNPQDITFPAFYLQAPAGAPPADTYDLVYAGKTTQYVAMNRSGRLVLTGQSTGARYANNLITTIFGTDCNGKMTIKLGGQAYSWASDGRYIQATPGGGKGHMLALPVNHPTVEKAKRDKNRLLVRAKTLQDKLERRGKIVARDLEKRLNGYQTGVAPKCPAAPDNLVPYVKAGYELNQANVCDNLPDWWQLSPFSFDGSCLVQSLCFDQCQSYGWESCTGIFTVMAMTSCVKNFGGSWWDIIPLVACTAQATYFSVYTGTRPGKDLFYKAQKSMCVCYCGNIGDTCLKQDGNFYCVNLKGGDDNNCGNCGRQCGPNTKCRGGECGCPGDQCGKTCLDLRNNPNNCGKCGNVCNPKYCVNGSCYVPQPGTCAPDPPIVNGDFKDNWFTNWELDVLPNQPGCTKGDNVIVGGSIDYQDSHNFFPRMSNLPGSGCAASIVQRKVKLCPGFKYELKFNARYVAGQTTSAGTFTGTAKCTITWALGTDVSATNFGPYRSNTRDISDPRYQTYPGWTFNINKGDAGVTKKSENFFVDLIGVVYCTPRKADDGGAVVVSGIDIQQVGTV</sequence>
<name>A0ABQ0CZ37_9HYPO</name>
<evidence type="ECO:0000256" key="1">
    <source>
        <dbReference type="SAM" id="SignalP"/>
    </source>
</evidence>
<protein>
    <submittedName>
        <fullName evidence="2">Uncharacterized protein</fullName>
    </submittedName>
</protein>
<keyword evidence="1" id="KW-0732">Signal</keyword>
<evidence type="ECO:0000313" key="2">
    <source>
        <dbReference type="EMBL" id="GAB0138702.1"/>
    </source>
</evidence>
<gene>
    <name evidence="2" type="primary">g6928</name>
    <name evidence="2" type="ORF">EsDP_00006928</name>
</gene>
<evidence type="ECO:0000313" key="3">
    <source>
        <dbReference type="Proteomes" id="UP001562357"/>
    </source>
</evidence>
<comment type="caution">
    <text evidence="2">The sequence shown here is derived from an EMBL/GenBank/DDBJ whole genome shotgun (WGS) entry which is preliminary data.</text>
</comment>